<organism evidence="1 2">
    <name type="scientific">Fulvimarina endophytica</name>
    <dbReference type="NCBI Taxonomy" id="2293836"/>
    <lineage>
        <taxon>Bacteria</taxon>
        <taxon>Pseudomonadati</taxon>
        <taxon>Pseudomonadota</taxon>
        <taxon>Alphaproteobacteria</taxon>
        <taxon>Hyphomicrobiales</taxon>
        <taxon>Aurantimonadaceae</taxon>
        <taxon>Fulvimarina</taxon>
    </lineage>
</organism>
<dbReference type="GO" id="GO:0016791">
    <property type="term" value="F:phosphatase activity"/>
    <property type="evidence" value="ECO:0007669"/>
    <property type="project" value="TreeGrafter"/>
</dbReference>
<dbReference type="InterPro" id="IPR006357">
    <property type="entry name" value="HAD-SF_hydro_IIA"/>
</dbReference>
<dbReference type="Gene3D" id="3.40.50.1000">
    <property type="entry name" value="HAD superfamily/HAD-like"/>
    <property type="match status" value="2"/>
</dbReference>
<proteinExistence type="predicted"/>
<sequence>MAQAKDAPCRKITALGDVAAQYGAIVCDVWGVVHNGVSKFPAAEDALLSARGKGVKVVLLTNSPRRSEGVASQLEAMGFDRKAYDHIVTSGDATRDLIAKGERRIFHIGPERDLELFDGLDVERVEIEEARRIVVTGLFDDENETPDDYRGMLNDLRGRDLPMICANPDIVVERGDRTIYCAGAIAREYASLGGSVAFAGKPHRPIYDLAAETIGMDEADLGRILAIGDGLHTDIKGANGFGVDAVFITRGIHSSELDGADPSEASVASLLRQNGLSARYFLPALR</sequence>
<comment type="caution">
    <text evidence="1">The sequence shown here is derived from an EMBL/GenBank/DDBJ whole genome shotgun (WGS) entry which is preliminary data.</text>
</comment>
<dbReference type="InterPro" id="IPR023214">
    <property type="entry name" value="HAD_sf"/>
</dbReference>
<dbReference type="SUPFAM" id="SSF56784">
    <property type="entry name" value="HAD-like"/>
    <property type="match status" value="1"/>
</dbReference>
<dbReference type="Proteomes" id="UP000264310">
    <property type="component" value="Unassembled WGS sequence"/>
</dbReference>
<accession>A0A371X7Y1</accession>
<dbReference type="Pfam" id="PF13344">
    <property type="entry name" value="Hydrolase_6"/>
    <property type="match status" value="1"/>
</dbReference>
<dbReference type="AlphaFoldDB" id="A0A371X7Y1"/>
<gene>
    <name evidence="1" type="ORF">DYI37_05805</name>
</gene>
<keyword evidence="2" id="KW-1185">Reference proteome</keyword>
<evidence type="ECO:0000313" key="2">
    <source>
        <dbReference type="Proteomes" id="UP000264310"/>
    </source>
</evidence>
<evidence type="ECO:0000313" key="1">
    <source>
        <dbReference type="EMBL" id="RFC65343.1"/>
    </source>
</evidence>
<keyword evidence="1" id="KW-0378">Hydrolase</keyword>
<dbReference type="PANTHER" id="PTHR19288">
    <property type="entry name" value="4-NITROPHENYLPHOSPHATASE-RELATED"/>
    <property type="match status" value="1"/>
</dbReference>
<protein>
    <submittedName>
        <fullName evidence="1">TIGR01459 family HAD-type hydrolase</fullName>
    </submittedName>
</protein>
<name>A0A371X7Y1_9HYPH</name>
<dbReference type="Pfam" id="PF13242">
    <property type="entry name" value="Hydrolase_like"/>
    <property type="match status" value="1"/>
</dbReference>
<dbReference type="InterPro" id="IPR036412">
    <property type="entry name" value="HAD-like_sf"/>
</dbReference>
<dbReference type="InterPro" id="IPR006356">
    <property type="entry name" value="HAD-SF_hydro_IIA_hyp3"/>
</dbReference>
<dbReference type="GO" id="GO:0005737">
    <property type="term" value="C:cytoplasm"/>
    <property type="evidence" value="ECO:0007669"/>
    <property type="project" value="TreeGrafter"/>
</dbReference>
<reference evidence="1 2" key="1">
    <citation type="submission" date="2018-08" db="EMBL/GenBank/DDBJ databases">
        <title>Fulvimarina sp. 85, whole genome shotgun sequence.</title>
        <authorList>
            <person name="Tuo L."/>
        </authorList>
    </citation>
    <scope>NUCLEOTIDE SEQUENCE [LARGE SCALE GENOMIC DNA]</scope>
    <source>
        <strain evidence="1 2">85</strain>
    </source>
</reference>
<dbReference type="NCBIfam" id="TIGR01459">
    <property type="entry name" value="HAD-SF-IIA-hyp4"/>
    <property type="match status" value="1"/>
</dbReference>
<dbReference type="CDD" id="cd07525">
    <property type="entry name" value="HAD_like"/>
    <property type="match status" value="1"/>
</dbReference>
<dbReference type="OrthoDB" id="9791073at2"/>
<dbReference type="PANTHER" id="PTHR19288:SF90">
    <property type="entry name" value="OS08G0542600 PROTEIN"/>
    <property type="match status" value="1"/>
</dbReference>
<dbReference type="EMBL" id="QURL01000002">
    <property type="protein sequence ID" value="RFC65343.1"/>
    <property type="molecule type" value="Genomic_DNA"/>
</dbReference>
<dbReference type="NCBIfam" id="TIGR01460">
    <property type="entry name" value="HAD-SF-IIA"/>
    <property type="match status" value="1"/>
</dbReference>
<dbReference type="RefSeq" id="WP_116682241.1">
    <property type="nucleotide sequence ID" value="NZ_QURL01000002.1"/>
</dbReference>